<dbReference type="SUPFAM" id="SSF101152">
    <property type="entry name" value="Mob1/phocein"/>
    <property type="match status" value="1"/>
</dbReference>
<dbReference type="EMBL" id="MCGO01000092">
    <property type="protein sequence ID" value="ORY28735.1"/>
    <property type="molecule type" value="Genomic_DNA"/>
</dbReference>
<dbReference type="STRING" id="329046.A0A1Y2B3S6"/>
<evidence type="ECO:0000256" key="1">
    <source>
        <dbReference type="PIRSR" id="PIRSR605301-1"/>
    </source>
</evidence>
<sequence length="201" mass="22846">MTSIAAAHFPTHPPASQPQQQASLLLPDSVLRQAVMLPAGEDLNEWIAANLTDFYNQVNLIYGSVTQFCTPESCPTMSAGPKFDYLWSDTALFKKPIRLSAPEYIDTLLSSVQTALDDDTLFPTKPSMPFPKHFMVTVKTIFKRLFRVYAHMWHAHFATVVVLGEEAHFWTSFRHFVLFVKEFGLVERKEFAPMDSVIDFL</sequence>
<keyword evidence="1" id="KW-0479">Metal-binding</keyword>
<keyword evidence="1" id="KW-0862">Zinc</keyword>
<keyword evidence="2" id="KW-0808">Transferase</keyword>
<reference evidence="2 3" key="1">
    <citation type="submission" date="2016-07" db="EMBL/GenBank/DDBJ databases">
        <title>Pervasive Adenine N6-methylation of Active Genes in Fungi.</title>
        <authorList>
            <consortium name="DOE Joint Genome Institute"/>
            <person name="Mondo S.J."/>
            <person name="Dannebaum R.O."/>
            <person name="Kuo R.C."/>
            <person name="Labutti K."/>
            <person name="Haridas S."/>
            <person name="Kuo A."/>
            <person name="Salamov A."/>
            <person name="Ahrendt S.R."/>
            <person name="Lipzen A."/>
            <person name="Sullivan W."/>
            <person name="Andreopoulos W.B."/>
            <person name="Clum A."/>
            <person name="Lindquist E."/>
            <person name="Daum C."/>
            <person name="Ramamoorthy G.K."/>
            <person name="Gryganskyi A."/>
            <person name="Culley D."/>
            <person name="Magnuson J.K."/>
            <person name="James T.Y."/>
            <person name="O'Malley M.A."/>
            <person name="Stajich J.E."/>
            <person name="Spatafora J.W."/>
            <person name="Visel A."/>
            <person name="Grigoriev I.V."/>
        </authorList>
    </citation>
    <scope>NUCLEOTIDE SEQUENCE [LARGE SCALE GENOMIC DNA]</scope>
    <source>
        <strain evidence="2 3">JEL800</strain>
    </source>
</reference>
<feature type="binding site" evidence="1">
    <location>
        <position position="151"/>
    </location>
    <ligand>
        <name>Zn(2+)</name>
        <dbReference type="ChEBI" id="CHEBI:29105"/>
    </ligand>
</feature>
<feature type="binding site" evidence="1">
    <location>
        <position position="69"/>
    </location>
    <ligand>
        <name>Zn(2+)</name>
        <dbReference type="ChEBI" id="CHEBI:29105"/>
    </ligand>
</feature>
<dbReference type="Proteomes" id="UP000193642">
    <property type="component" value="Unassembled WGS sequence"/>
</dbReference>
<dbReference type="PANTHER" id="PTHR22599">
    <property type="entry name" value="MPS ONE BINDER KINASE ACTIVATOR-LIKE MOB"/>
    <property type="match status" value="1"/>
</dbReference>
<protein>
    <submittedName>
        <fullName evidence="2">Mps one binder kinase activator-like 1A-like protein</fullName>
    </submittedName>
</protein>
<accession>A0A1Y2B3S6</accession>
<dbReference type="Gene3D" id="1.20.140.30">
    <property type="entry name" value="MOB kinase activator"/>
    <property type="match status" value="1"/>
</dbReference>
<organism evidence="2 3">
    <name type="scientific">Rhizoclosmatium globosum</name>
    <dbReference type="NCBI Taxonomy" id="329046"/>
    <lineage>
        <taxon>Eukaryota</taxon>
        <taxon>Fungi</taxon>
        <taxon>Fungi incertae sedis</taxon>
        <taxon>Chytridiomycota</taxon>
        <taxon>Chytridiomycota incertae sedis</taxon>
        <taxon>Chytridiomycetes</taxon>
        <taxon>Chytridiales</taxon>
        <taxon>Chytriomycetaceae</taxon>
        <taxon>Rhizoclosmatium</taxon>
    </lineage>
</organism>
<dbReference type="InterPro" id="IPR036703">
    <property type="entry name" value="MOB_kinase_act_sf"/>
</dbReference>
<evidence type="ECO:0000313" key="3">
    <source>
        <dbReference type="Proteomes" id="UP000193642"/>
    </source>
</evidence>
<feature type="binding site" evidence="1">
    <location>
        <position position="156"/>
    </location>
    <ligand>
        <name>Zn(2+)</name>
        <dbReference type="ChEBI" id="CHEBI:29105"/>
    </ligand>
</feature>
<comment type="caution">
    <text evidence="2">The sequence shown here is derived from an EMBL/GenBank/DDBJ whole genome shotgun (WGS) entry which is preliminary data.</text>
</comment>
<dbReference type="AlphaFoldDB" id="A0A1Y2B3S6"/>
<evidence type="ECO:0000313" key="2">
    <source>
        <dbReference type="EMBL" id="ORY28735.1"/>
    </source>
</evidence>
<dbReference type="Pfam" id="PF03637">
    <property type="entry name" value="Mob1_phocein"/>
    <property type="match status" value="1"/>
</dbReference>
<dbReference type="GO" id="GO:0016301">
    <property type="term" value="F:kinase activity"/>
    <property type="evidence" value="ECO:0007669"/>
    <property type="project" value="UniProtKB-KW"/>
</dbReference>
<keyword evidence="2" id="KW-0418">Kinase</keyword>
<gene>
    <name evidence="2" type="ORF">BCR33DRAFT_591009</name>
</gene>
<proteinExistence type="predicted"/>
<feature type="binding site" evidence="1">
    <location>
        <position position="74"/>
    </location>
    <ligand>
        <name>Zn(2+)</name>
        <dbReference type="ChEBI" id="CHEBI:29105"/>
    </ligand>
</feature>
<dbReference type="InterPro" id="IPR005301">
    <property type="entry name" value="MOB_kinase_act_fam"/>
</dbReference>
<dbReference type="SMART" id="SM01388">
    <property type="entry name" value="Mob1_phocein"/>
    <property type="match status" value="1"/>
</dbReference>
<keyword evidence="3" id="KW-1185">Reference proteome</keyword>
<name>A0A1Y2B3S6_9FUNG</name>
<dbReference type="OrthoDB" id="8170117at2759"/>